<sequence length="279" mass="31075">MKAISKAGALLILFIAPIVSFAQEKKERVRIRIEQEVDGKTTISEKVINASGLSSSQKDEMIEKFKDSVLALNKGKAQGVKIEIDNDSNSNINIERNDGKKIVRRYEFNDSDGGGNEDIVIKRGPKVRVYKRDGKGETEFFNGEDFSHEFNGNMESLRENMKQMGKDLKFEFRSIPDNIMMFDGGSSGSKTIKSVEVFPNNPKTEILNVRFNAPQKGDVSIKVLDVKGNVIAKEEIKDFSGEYVGQINIGKQKSGTVFVMITQGDDGNVKRVVLPSNEK</sequence>
<dbReference type="InterPro" id="IPR026444">
    <property type="entry name" value="Secre_tail"/>
</dbReference>
<dbReference type="AlphaFoldDB" id="A0A917DT76"/>
<feature type="domain" description="Secretion system C-terminal sorting" evidence="1">
    <location>
        <begin position="197"/>
        <end position="273"/>
    </location>
</feature>
<reference evidence="2" key="2">
    <citation type="submission" date="2020-09" db="EMBL/GenBank/DDBJ databases">
        <authorList>
            <person name="Sun Q."/>
            <person name="Zhou Y."/>
        </authorList>
    </citation>
    <scope>NUCLEOTIDE SEQUENCE</scope>
    <source>
        <strain evidence="2">CGMCC 1.15958</strain>
    </source>
</reference>
<reference evidence="2" key="1">
    <citation type="journal article" date="2014" name="Int. J. Syst. Evol. Microbiol.">
        <title>Complete genome sequence of Corynebacterium casei LMG S-19264T (=DSM 44701T), isolated from a smear-ripened cheese.</title>
        <authorList>
            <consortium name="US DOE Joint Genome Institute (JGI-PGF)"/>
            <person name="Walter F."/>
            <person name="Albersmeier A."/>
            <person name="Kalinowski J."/>
            <person name="Ruckert C."/>
        </authorList>
    </citation>
    <scope>NUCLEOTIDE SEQUENCE</scope>
    <source>
        <strain evidence="2">CGMCC 1.15958</strain>
    </source>
</reference>
<gene>
    <name evidence="2" type="ORF">GCM10011514_33280</name>
</gene>
<protein>
    <recommendedName>
        <fullName evidence="1">Secretion system C-terminal sorting domain-containing protein</fullName>
    </recommendedName>
</protein>
<evidence type="ECO:0000259" key="1">
    <source>
        <dbReference type="Pfam" id="PF18962"/>
    </source>
</evidence>
<name>A0A917DT76_9BACT</name>
<accession>A0A917DT76</accession>
<dbReference type="Proteomes" id="UP000609064">
    <property type="component" value="Unassembled WGS sequence"/>
</dbReference>
<dbReference type="EMBL" id="BMKK01000006">
    <property type="protein sequence ID" value="GGD66586.1"/>
    <property type="molecule type" value="Genomic_DNA"/>
</dbReference>
<evidence type="ECO:0000313" key="3">
    <source>
        <dbReference type="Proteomes" id="UP000609064"/>
    </source>
</evidence>
<dbReference type="Pfam" id="PF18962">
    <property type="entry name" value="Por_Secre_tail"/>
    <property type="match status" value="1"/>
</dbReference>
<comment type="caution">
    <text evidence="2">The sequence shown here is derived from an EMBL/GenBank/DDBJ whole genome shotgun (WGS) entry which is preliminary data.</text>
</comment>
<dbReference type="RefSeq" id="WP_188767505.1">
    <property type="nucleotide sequence ID" value="NZ_BMKK01000006.1"/>
</dbReference>
<organism evidence="2 3">
    <name type="scientific">Emticicia aquatilis</name>
    <dbReference type="NCBI Taxonomy" id="1537369"/>
    <lineage>
        <taxon>Bacteria</taxon>
        <taxon>Pseudomonadati</taxon>
        <taxon>Bacteroidota</taxon>
        <taxon>Cytophagia</taxon>
        <taxon>Cytophagales</taxon>
        <taxon>Leadbetterellaceae</taxon>
        <taxon>Emticicia</taxon>
    </lineage>
</organism>
<keyword evidence="3" id="KW-1185">Reference proteome</keyword>
<proteinExistence type="predicted"/>
<evidence type="ECO:0000313" key="2">
    <source>
        <dbReference type="EMBL" id="GGD66586.1"/>
    </source>
</evidence>